<dbReference type="AlphaFoldDB" id="A0A7W8VFL6"/>
<evidence type="ECO:0000313" key="1">
    <source>
        <dbReference type="EMBL" id="MBB5434094.1"/>
    </source>
</evidence>
<proteinExistence type="predicted"/>
<dbReference type="Pfam" id="PF15561">
    <property type="entry name" value="Imm15"/>
    <property type="match status" value="1"/>
</dbReference>
<accession>A0A7W8VFL6</accession>
<dbReference type="InterPro" id="IPR028264">
    <property type="entry name" value="Imm15"/>
</dbReference>
<keyword evidence="2" id="KW-1185">Reference proteome</keyword>
<reference evidence="1 2" key="1">
    <citation type="submission" date="2020-08" db="EMBL/GenBank/DDBJ databases">
        <title>Sequencing the genomes of 1000 actinobacteria strains.</title>
        <authorList>
            <person name="Klenk H.-P."/>
        </authorList>
    </citation>
    <scope>NUCLEOTIDE SEQUENCE [LARGE SCALE GENOMIC DNA]</scope>
    <source>
        <strain evidence="1 2">DSM 44551</strain>
    </source>
</reference>
<protein>
    <submittedName>
        <fullName evidence="1">Uncharacterized protein</fullName>
    </submittedName>
</protein>
<name>A0A7W8VFL6_9ACTN</name>
<dbReference type="EMBL" id="JACHDB010000001">
    <property type="protein sequence ID" value="MBB5434094.1"/>
    <property type="molecule type" value="Genomic_DNA"/>
</dbReference>
<sequence length="185" mass="20528">MAVETDPRFRGDLERLAADAGLCDFDALMEYDGYFDELPLFATFSAVAFLDGLEPRERDRVLVRAAVAHLGRILGHAERHYADREPDFFCAVTVTGWDLLAEGDPLVPRFWRANPSRGVFDHLELAPPAGAGSRRVADFLDRDPDYLLNDDIVPEAGGRRLERVFVQHIGHPVPRTGIGADSGAR</sequence>
<organism evidence="1 2">
    <name type="scientific">Nocardiopsis composta</name>
    <dbReference type="NCBI Taxonomy" id="157465"/>
    <lineage>
        <taxon>Bacteria</taxon>
        <taxon>Bacillati</taxon>
        <taxon>Actinomycetota</taxon>
        <taxon>Actinomycetes</taxon>
        <taxon>Streptosporangiales</taxon>
        <taxon>Nocardiopsidaceae</taxon>
        <taxon>Nocardiopsis</taxon>
    </lineage>
</organism>
<evidence type="ECO:0000313" key="2">
    <source>
        <dbReference type="Proteomes" id="UP000572635"/>
    </source>
</evidence>
<dbReference type="RefSeq" id="WP_184394410.1">
    <property type="nucleotide sequence ID" value="NZ_BAAAJD010000052.1"/>
</dbReference>
<dbReference type="Proteomes" id="UP000572635">
    <property type="component" value="Unassembled WGS sequence"/>
</dbReference>
<comment type="caution">
    <text evidence="1">The sequence shown here is derived from an EMBL/GenBank/DDBJ whole genome shotgun (WGS) entry which is preliminary data.</text>
</comment>
<gene>
    <name evidence="1" type="ORF">HDA36_004178</name>
</gene>